<dbReference type="Proteomes" id="UP001589670">
    <property type="component" value="Unassembled WGS sequence"/>
</dbReference>
<dbReference type="RefSeq" id="WP_377068292.1">
    <property type="nucleotide sequence ID" value="NZ_JBHMEC010000010.1"/>
</dbReference>
<sequence length="158" mass="17691">MGDRVDIRPLVVGDYRAVGRIFFCAVHEGTRGAYNDEQRLAWGGETIDLDRWKERLEALNGFVAEMDGEPVGFFTIDPTGYIELSFVLPSATGLGVGRALLREAERWAKDRGAKRLTTEASLVARPFFLKNGWHVVKEERVGRRGVTLARCKMHKALG</sequence>
<dbReference type="EMBL" id="JBHMEC010000010">
    <property type="protein sequence ID" value="MFB9149407.1"/>
    <property type="molecule type" value="Genomic_DNA"/>
</dbReference>
<dbReference type="InterPro" id="IPR000182">
    <property type="entry name" value="GNAT_dom"/>
</dbReference>
<dbReference type="InterPro" id="IPR016181">
    <property type="entry name" value="Acyl_CoA_acyltransferase"/>
</dbReference>
<accession>A0ABV5HYK0</accession>
<dbReference type="PROSITE" id="PS51186">
    <property type="entry name" value="GNAT"/>
    <property type="match status" value="1"/>
</dbReference>
<comment type="caution">
    <text evidence="2">The sequence shown here is derived from an EMBL/GenBank/DDBJ whole genome shotgun (WGS) entry which is preliminary data.</text>
</comment>
<dbReference type="InterPro" id="IPR052564">
    <property type="entry name" value="N-acetyltrans/Recomb-assoc"/>
</dbReference>
<evidence type="ECO:0000313" key="2">
    <source>
        <dbReference type="EMBL" id="MFB9149407.1"/>
    </source>
</evidence>
<dbReference type="GO" id="GO:0016746">
    <property type="term" value="F:acyltransferase activity"/>
    <property type="evidence" value="ECO:0007669"/>
    <property type="project" value="UniProtKB-KW"/>
</dbReference>
<protein>
    <submittedName>
        <fullName evidence="2">GNAT family N-acetyltransferase</fullName>
        <ecNumber evidence="2">2.3.1.-</ecNumber>
    </submittedName>
</protein>
<name>A0ABV5HYK0_9RHOB</name>
<organism evidence="2 3">
    <name type="scientific">Roseovarius ramblicola</name>
    <dbReference type="NCBI Taxonomy" id="2022336"/>
    <lineage>
        <taxon>Bacteria</taxon>
        <taxon>Pseudomonadati</taxon>
        <taxon>Pseudomonadota</taxon>
        <taxon>Alphaproteobacteria</taxon>
        <taxon>Rhodobacterales</taxon>
        <taxon>Roseobacteraceae</taxon>
        <taxon>Roseovarius</taxon>
    </lineage>
</organism>
<evidence type="ECO:0000259" key="1">
    <source>
        <dbReference type="PROSITE" id="PS51186"/>
    </source>
</evidence>
<gene>
    <name evidence="2" type="ORF">ACFFU4_06530</name>
</gene>
<dbReference type="Gene3D" id="3.40.630.30">
    <property type="match status" value="1"/>
</dbReference>
<dbReference type="CDD" id="cd04301">
    <property type="entry name" value="NAT_SF"/>
    <property type="match status" value="1"/>
</dbReference>
<reference evidence="2 3" key="1">
    <citation type="submission" date="2024-09" db="EMBL/GenBank/DDBJ databases">
        <authorList>
            <person name="Sun Q."/>
            <person name="Mori K."/>
        </authorList>
    </citation>
    <scope>NUCLEOTIDE SEQUENCE [LARGE SCALE GENOMIC DNA]</scope>
    <source>
        <strain evidence="2 3">CECT 9424</strain>
    </source>
</reference>
<dbReference type="EC" id="2.3.1.-" evidence="2"/>
<evidence type="ECO:0000313" key="3">
    <source>
        <dbReference type="Proteomes" id="UP001589670"/>
    </source>
</evidence>
<dbReference type="PANTHER" id="PTHR43451">
    <property type="entry name" value="ACETYLTRANSFERASE (GNAT) FAMILY PROTEIN"/>
    <property type="match status" value="1"/>
</dbReference>
<feature type="domain" description="N-acetyltransferase" evidence="1">
    <location>
        <begin position="21"/>
        <end position="158"/>
    </location>
</feature>
<dbReference type="Pfam" id="PF13673">
    <property type="entry name" value="Acetyltransf_10"/>
    <property type="match status" value="1"/>
</dbReference>
<keyword evidence="2" id="KW-0012">Acyltransferase</keyword>
<proteinExistence type="predicted"/>
<dbReference type="SUPFAM" id="SSF55729">
    <property type="entry name" value="Acyl-CoA N-acyltransferases (Nat)"/>
    <property type="match status" value="1"/>
</dbReference>
<keyword evidence="3" id="KW-1185">Reference proteome</keyword>
<keyword evidence="2" id="KW-0808">Transferase</keyword>
<dbReference type="PANTHER" id="PTHR43451:SF1">
    <property type="entry name" value="ACETYLTRANSFERASE"/>
    <property type="match status" value="1"/>
</dbReference>